<dbReference type="Gene3D" id="3.40.50.620">
    <property type="entry name" value="HUPs"/>
    <property type="match status" value="1"/>
</dbReference>
<evidence type="ECO:0000256" key="1">
    <source>
        <dbReference type="ARBA" id="ARBA00022679"/>
    </source>
</evidence>
<dbReference type="RefSeq" id="WP_200463782.1">
    <property type="nucleotide sequence ID" value="NZ_JAENRR010000007.1"/>
</dbReference>
<dbReference type="PIRSF" id="PIRSF004976">
    <property type="entry name" value="ATPase_YdaO"/>
    <property type="match status" value="1"/>
</dbReference>
<proteinExistence type="predicted"/>
<keyword evidence="4" id="KW-1185">Reference proteome</keyword>
<evidence type="ECO:0000259" key="2">
    <source>
        <dbReference type="Pfam" id="PF01171"/>
    </source>
</evidence>
<reference evidence="3 4" key="1">
    <citation type="submission" date="2021-01" db="EMBL/GenBank/DDBJ databases">
        <title>Carboxyliciviraga sp.nov., isolated from coastal sediments.</title>
        <authorList>
            <person name="Lu D."/>
            <person name="Zhang T."/>
        </authorList>
    </citation>
    <scope>NUCLEOTIDE SEQUENCE [LARGE SCALE GENOMIC DNA]</scope>
    <source>
        <strain evidence="3 4">N1Y132</strain>
    </source>
</reference>
<dbReference type="EMBL" id="JAENRR010000007">
    <property type="protein sequence ID" value="MBK3516551.1"/>
    <property type="molecule type" value="Genomic_DNA"/>
</dbReference>
<dbReference type="InterPro" id="IPR014729">
    <property type="entry name" value="Rossmann-like_a/b/a_fold"/>
</dbReference>
<dbReference type="PANTHER" id="PTHR43686:SF1">
    <property type="entry name" value="AMINOTRAN_5 DOMAIN-CONTAINING PROTEIN"/>
    <property type="match status" value="1"/>
</dbReference>
<protein>
    <submittedName>
        <fullName evidence="3">tRNA 2-thiocytidine biosynthesis protein TtcA</fullName>
    </submittedName>
</protein>
<comment type="caution">
    <text evidence="3">The sequence shown here is derived from an EMBL/GenBank/DDBJ whole genome shotgun (WGS) entry which is preliminary data.</text>
</comment>
<organism evidence="3 4">
    <name type="scientific">Carboxylicivirga marina</name>
    <dbReference type="NCBI Taxonomy" id="2800988"/>
    <lineage>
        <taxon>Bacteria</taxon>
        <taxon>Pseudomonadati</taxon>
        <taxon>Bacteroidota</taxon>
        <taxon>Bacteroidia</taxon>
        <taxon>Marinilabiliales</taxon>
        <taxon>Marinilabiliaceae</taxon>
        <taxon>Carboxylicivirga</taxon>
    </lineage>
</organism>
<evidence type="ECO:0000313" key="4">
    <source>
        <dbReference type="Proteomes" id="UP000605676"/>
    </source>
</evidence>
<accession>A0ABS1HFY1</accession>
<gene>
    <name evidence="3" type="ORF">JIV24_04295</name>
</gene>
<evidence type="ECO:0000313" key="3">
    <source>
        <dbReference type="EMBL" id="MBK3516551.1"/>
    </source>
</evidence>
<name>A0ABS1HFY1_9BACT</name>
<dbReference type="CDD" id="cd24138">
    <property type="entry name" value="TtcA-like"/>
    <property type="match status" value="1"/>
</dbReference>
<feature type="domain" description="tRNA(Ile)-lysidine/2-thiocytidine synthase N-terminal" evidence="2">
    <location>
        <begin position="36"/>
        <end position="197"/>
    </location>
</feature>
<keyword evidence="1" id="KW-0808">Transferase</keyword>
<dbReference type="Pfam" id="PF01171">
    <property type="entry name" value="ATP_bind_3"/>
    <property type="match status" value="1"/>
</dbReference>
<dbReference type="PANTHER" id="PTHR43686">
    <property type="entry name" value="SULFURTRANSFERASE-RELATED"/>
    <property type="match status" value="1"/>
</dbReference>
<dbReference type="InterPro" id="IPR035107">
    <property type="entry name" value="tRNA_thiolation_TtcA_Ctu1"/>
</dbReference>
<sequence length="246" mass="28231">MQKRYTKQEQAFIQKVRQTAGKAINQYNMISADDTVMVAVSGGKDSLALLEILSSRRKGMPIHYNIHAAHIITEDVPYQIDTVWLQQFCEDLNVTLHLVTTKANLATAGKKKPCFACSRNRRKELFQLTHSLGIKKLAFGHHLDDAVETLVMNMAQHANISSIPAQLQMFENKLEVIRPLILLTNAEMKEYARLLNFQSLKKECPYEDHTIRQKARDIVEQMTSINPKARINLYNSMKKIDFEYLP</sequence>
<dbReference type="SUPFAM" id="SSF52402">
    <property type="entry name" value="Adenine nucleotide alpha hydrolases-like"/>
    <property type="match status" value="1"/>
</dbReference>
<dbReference type="Proteomes" id="UP000605676">
    <property type="component" value="Unassembled WGS sequence"/>
</dbReference>
<dbReference type="InterPro" id="IPR011063">
    <property type="entry name" value="TilS/TtcA_N"/>
</dbReference>